<evidence type="ECO:0000256" key="1">
    <source>
        <dbReference type="SAM" id="MobiDB-lite"/>
    </source>
</evidence>
<name>A0A2R6XQC3_MARPO</name>
<sequence>MQCKTKNAKIDRSWRARPGHDDSPPSTFFRSPPPSPFDDDDDDLAPASSPHPPPLAPLAPRPPPPAPPRPPQHSRAQSRPSGSVVFRRLKYPPSGEPTERLVPGSTHAPSPVRRVPSTEISAVQRAYGAVSSRQRASLADIHPSIHPSIIVPPNVPSRPRPGTPRGAEMIAMCE</sequence>
<protein>
    <submittedName>
        <fullName evidence="2">Uncharacterized protein</fullName>
    </submittedName>
</protein>
<gene>
    <name evidence="2" type="ORF">MARPO_0006s0296</name>
</gene>
<feature type="compositionally biased region" description="Basic and acidic residues" evidence="1">
    <location>
        <begin position="8"/>
        <end position="23"/>
    </location>
</feature>
<feature type="compositionally biased region" description="Pro residues" evidence="1">
    <location>
        <begin position="49"/>
        <end position="71"/>
    </location>
</feature>
<evidence type="ECO:0000313" key="2">
    <source>
        <dbReference type="EMBL" id="PTQ48305.1"/>
    </source>
</evidence>
<organism evidence="2 3">
    <name type="scientific">Marchantia polymorpha</name>
    <name type="common">Common liverwort</name>
    <name type="synonym">Marchantia aquatica</name>
    <dbReference type="NCBI Taxonomy" id="3197"/>
    <lineage>
        <taxon>Eukaryota</taxon>
        <taxon>Viridiplantae</taxon>
        <taxon>Streptophyta</taxon>
        <taxon>Embryophyta</taxon>
        <taxon>Marchantiophyta</taxon>
        <taxon>Marchantiopsida</taxon>
        <taxon>Marchantiidae</taxon>
        <taxon>Marchantiales</taxon>
        <taxon>Marchantiaceae</taxon>
        <taxon>Marchantia</taxon>
    </lineage>
</organism>
<accession>A0A2R6XQC3</accession>
<evidence type="ECO:0000313" key="3">
    <source>
        <dbReference type="Proteomes" id="UP000244005"/>
    </source>
</evidence>
<proteinExistence type="predicted"/>
<feature type="region of interest" description="Disordered" evidence="1">
    <location>
        <begin position="1"/>
        <end position="115"/>
    </location>
</feature>
<dbReference type="EMBL" id="KZ772678">
    <property type="protein sequence ID" value="PTQ48305.1"/>
    <property type="molecule type" value="Genomic_DNA"/>
</dbReference>
<dbReference type="Proteomes" id="UP000244005">
    <property type="component" value="Unassembled WGS sequence"/>
</dbReference>
<reference evidence="3" key="1">
    <citation type="journal article" date="2017" name="Cell">
        <title>Insights into land plant evolution garnered from the Marchantia polymorpha genome.</title>
        <authorList>
            <person name="Bowman J.L."/>
            <person name="Kohchi T."/>
            <person name="Yamato K.T."/>
            <person name="Jenkins J."/>
            <person name="Shu S."/>
            <person name="Ishizaki K."/>
            <person name="Yamaoka S."/>
            <person name="Nishihama R."/>
            <person name="Nakamura Y."/>
            <person name="Berger F."/>
            <person name="Adam C."/>
            <person name="Aki S.S."/>
            <person name="Althoff F."/>
            <person name="Araki T."/>
            <person name="Arteaga-Vazquez M.A."/>
            <person name="Balasubrmanian S."/>
            <person name="Barry K."/>
            <person name="Bauer D."/>
            <person name="Boehm C.R."/>
            <person name="Briginshaw L."/>
            <person name="Caballero-Perez J."/>
            <person name="Catarino B."/>
            <person name="Chen F."/>
            <person name="Chiyoda S."/>
            <person name="Chovatia M."/>
            <person name="Davies K.M."/>
            <person name="Delmans M."/>
            <person name="Demura T."/>
            <person name="Dierschke T."/>
            <person name="Dolan L."/>
            <person name="Dorantes-Acosta A.E."/>
            <person name="Eklund D.M."/>
            <person name="Florent S.N."/>
            <person name="Flores-Sandoval E."/>
            <person name="Fujiyama A."/>
            <person name="Fukuzawa H."/>
            <person name="Galik B."/>
            <person name="Grimanelli D."/>
            <person name="Grimwood J."/>
            <person name="Grossniklaus U."/>
            <person name="Hamada T."/>
            <person name="Haseloff J."/>
            <person name="Hetherington A.J."/>
            <person name="Higo A."/>
            <person name="Hirakawa Y."/>
            <person name="Hundley H.N."/>
            <person name="Ikeda Y."/>
            <person name="Inoue K."/>
            <person name="Inoue S.I."/>
            <person name="Ishida S."/>
            <person name="Jia Q."/>
            <person name="Kakita M."/>
            <person name="Kanazawa T."/>
            <person name="Kawai Y."/>
            <person name="Kawashima T."/>
            <person name="Kennedy M."/>
            <person name="Kinose K."/>
            <person name="Kinoshita T."/>
            <person name="Kohara Y."/>
            <person name="Koide E."/>
            <person name="Komatsu K."/>
            <person name="Kopischke S."/>
            <person name="Kubo M."/>
            <person name="Kyozuka J."/>
            <person name="Lagercrantz U."/>
            <person name="Lin S.S."/>
            <person name="Lindquist E."/>
            <person name="Lipzen A.M."/>
            <person name="Lu C.W."/>
            <person name="De Luna E."/>
            <person name="Martienssen R.A."/>
            <person name="Minamino N."/>
            <person name="Mizutani M."/>
            <person name="Mizutani M."/>
            <person name="Mochizuki N."/>
            <person name="Monte I."/>
            <person name="Mosher R."/>
            <person name="Nagasaki H."/>
            <person name="Nakagami H."/>
            <person name="Naramoto S."/>
            <person name="Nishitani K."/>
            <person name="Ohtani M."/>
            <person name="Okamoto T."/>
            <person name="Okumura M."/>
            <person name="Phillips J."/>
            <person name="Pollak B."/>
            <person name="Reinders A."/>
            <person name="Rovekamp M."/>
            <person name="Sano R."/>
            <person name="Sawa S."/>
            <person name="Schmid M.W."/>
            <person name="Shirakawa M."/>
            <person name="Solano R."/>
            <person name="Spunde A."/>
            <person name="Suetsugu N."/>
            <person name="Sugano S."/>
            <person name="Sugiyama A."/>
            <person name="Sun R."/>
            <person name="Suzuki Y."/>
            <person name="Takenaka M."/>
            <person name="Takezawa D."/>
            <person name="Tomogane H."/>
            <person name="Tsuzuki M."/>
            <person name="Ueda T."/>
            <person name="Umeda M."/>
            <person name="Ward J.M."/>
            <person name="Watanabe Y."/>
            <person name="Yazaki K."/>
            <person name="Yokoyama R."/>
            <person name="Yoshitake Y."/>
            <person name="Yotsui I."/>
            <person name="Zachgo S."/>
            <person name="Schmutz J."/>
        </authorList>
    </citation>
    <scope>NUCLEOTIDE SEQUENCE [LARGE SCALE GENOMIC DNA]</scope>
    <source>
        <strain evidence="3">Tak-1</strain>
    </source>
</reference>
<keyword evidence="3" id="KW-1185">Reference proteome</keyword>
<dbReference type="AlphaFoldDB" id="A0A2R6XQC3"/>